<dbReference type="Pfam" id="PF03466">
    <property type="entry name" value="LysR_substrate"/>
    <property type="match status" value="1"/>
</dbReference>
<dbReference type="InterPro" id="IPR000847">
    <property type="entry name" value="LysR_HTH_N"/>
</dbReference>
<feature type="domain" description="HTH lysR-type" evidence="5">
    <location>
        <begin position="2"/>
        <end position="59"/>
    </location>
</feature>
<dbReference type="Pfam" id="PF00126">
    <property type="entry name" value="HTH_1"/>
    <property type="match status" value="1"/>
</dbReference>
<keyword evidence="7" id="KW-1185">Reference proteome</keyword>
<dbReference type="SUPFAM" id="SSF53850">
    <property type="entry name" value="Periplasmic binding protein-like II"/>
    <property type="match status" value="1"/>
</dbReference>
<dbReference type="Proteomes" id="UP001500280">
    <property type="component" value="Unassembled WGS sequence"/>
</dbReference>
<sequence length="299" mass="32539">MLDLHRLRLLREVHDRGTVHGAARALGYTPSAVSQQLSVLEREAGTPLLERVGRNVRLTAAGHVLVRHATTLLEGVEAAEAELASVAAGRVAGVVRIASFQSAFLRIVAPAVRALAVTHPNIRVEATEGEVEQAVPALRLQQLDVVVGDEYDGQPRPVHADLQREPLLREHIRVVLPENHPEAKADRVKIAHLADIPWAACQPGTGHREMQVRVCREYGGFEPDLRYSSDDFLILLELVRTTGAAALLPDLVLRHGTPGVVVRRPAEADVGRAVYLLTRRARTPAVDAVAAALRENVSH</sequence>
<dbReference type="InterPro" id="IPR036388">
    <property type="entry name" value="WH-like_DNA-bd_sf"/>
</dbReference>
<evidence type="ECO:0000256" key="1">
    <source>
        <dbReference type="ARBA" id="ARBA00009437"/>
    </source>
</evidence>
<evidence type="ECO:0000256" key="3">
    <source>
        <dbReference type="ARBA" id="ARBA00023125"/>
    </source>
</evidence>
<accession>A0ABN2I688</accession>
<evidence type="ECO:0000256" key="4">
    <source>
        <dbReference type="ARBA" id="ARBA00023163"/>
    </source>
</evidence>
<evidence type="ECO:0000256" key="2">
    <source>
        <dbReference type="ARBA" id="ARBA00023015"/>
    </source>
</evidence>
<organism evidence="6 7">
    <name type="scientific">Kribbella yunnanensis</name>
    <dbReference type="NCBI Taxonomy" id="190194"/>
    <lineage>
        <taxon>Bacteria</taxon>
        <taxon>Bacillati</taxon>
        <taxon>Actinomycetota</taxon>
        <taxon>Actinomycetes</taxon>
        <taxon>Propionibacteriales</taxon>
        <taxon>Kribbellaceae</taxon>
        <taxon>Kribbella</taxon>
    </lineage>
</organism>
<dbReference type="PROSITE" id="PS50931">
    <property type="entry name" value="HTH_LYSR"/>
    <property type="match status" value="1"/>
</dbReference>
<proteinExistence type="inferred from homology"/>
<name>A0ABN2I688_9ACTN</name>
<evidence type="ECO:0000313" key="7">
    <source>
        <dbReference type="Proteomes" id="UP001500280"/>
    </source>
</evidence>
<keyword evidence="2" id="KW-0805">Transcription regulation</keyword>
<dbReference type="PANTHER" id="PTHR30346:SF29">
    <property type="entry name" value="LYSR SUBSTRATE-BINDING"/>
    <property type="match status" value="1"/>
</dbReference>
<comment type="similarity">
    <text evidence="1">Belongs to the LysR transcriptional regulatory family.</text>
</comment>
<dbReference type="PANTHER" id="PTHR30346">
    <property type="entry name" value="TRANSCRIPTIONAL DUAL REGULATOR HCAR-RELATED"/>
    <property type="match status" value="1"/>
</dbReference>
<dbReference type="SUPFAM" id="SSF46785">
    <property type="entry name" value="Winged helix' DNA-binding domain"/>
    <property type="match status" value="1"/>
</dbReference>
<dbReference type="InterPro" id="IPR036390">
    <property type="entry name" value="WH_DNA-bd_sf"/>
</dbReference>
<keyword evidence="3" id="KW-0238">DNA-binding</keyword>
<evidence type="ECO:0000259" key="5">
    <source>
        <dbReference type="PROSITE" id="PS50931"/>
    </source>
</evidence>
<dbReference type="InterPro" id="IPR005119">
    <property type="entry name" value="LysR_subst-bd"/>
</dbReference>
<protein>
    <submittedName>
        <fullName evidence="6">LysR family transcriptional regulator</fullName>
    </submittedName>
</protein>
<keyword evidence="4" id="KW-0804">Transcription</keyword>
<dbReference type="Gene3D" id="1.10.10.10">
    <property type="entry name" value="Winged helix-like DNA-binding domain superfamily/Winged helix DNA-binding domain"/>
    <property type="match status" value="1"/>
</dbReference>
<reference evidence="6 7" key="1">
    <citation type="journal article" date="2019" name="Int. J. Syst. Evol. Microbiol.">
        <title>The Global Catalogue of Microorganisms (GCM) 10K type strain sequencing project: providing services to taxonomists for standard genome sequencing and annotation.</title>
        <authorList>
            <consortium name="The Broad Institute Genomics Platform"/>
            <consortium name="The Broad Institute Genome Sequencing Center for Infectious Disease"/>
            <person name="Wu L."/>
            <person name="Ma J."/>
        </authorList>
    </citation>
    <scope>NUCLEOTIDE SEQUENCE [LARGE SCALE GENOMIC DNA]</scope>
    <source>
        <strain evidence="6 7">JCM 14307</strain>
    </source>
</reference>
<dbReference type="EMBL" id="BAAANF010000017">
    <property type="protein sequence ID" value="GAA1699369.1"/>
    <property type="molecule type" value="Genomic_DNA"/>
</dbReference>
<evidence type="ECO:0000313" key="6">
    <source>
        <dbReference type="EMBL" id="GAA1699369.1"/>
    </source>
</evidence>
<comment type="caution">
    <text evidence="6">The sequence shown here is derived from an EMBL/GenBank/DDBJ whole genome shotgun (WGS) entry which is preliminary data.</text>
</comment>
<gene>
    <name evidence="6" type="ORF">GCM10009745_52440</name>
</gene>
<dbReference type="RefSeq" id="WP_344157314.1">
    <property type="nucleotide sequence ID" value="NZ_BAAANF010000017.1"/>
</dbReference>
<dbReference type="Gene3D" id="3.40.190.10">
    <property type="entry name" value="Periplasmic binding protein-like II"/>
    <property type="match status" value="2"/>
</dbReference>